<comment type="caution">
    <text evidence="1">The sequence shown here is derived from an EMBL/GenBank/DDBJ whole genome shotgun (WGS) entry which is preliminary data.</text>
</comment>
<name>A0AAD7I6R0_9AGAR</name>
<keyword evidence="2" id="KW-1185">Reference proteome</keyword>
<accession>A0AAD7I6R0</accession>
<sequence>MPRHRRCSVVCIPFTSLANIYSLPDFRMIPIGDIDLRKELVVNKRSSIIGHGREYNCVRRVYSAKIEGRRSKVTVAVYQGDARRRRTGGETPKCICLFATRISFRFAEARVIAICMPQCSTL</sequence>
<gene>
    <name evidence="1" type="ORF">B0H16DRAFT_1576030</name>
</gene>
<reference evidence="1" key="1">
    <citation type="submission" date="2023-03" db="EMBL/GenBank/DDBJ databases">
        <title>Massive genome expansion in bonnet fungi (Mycena s.s.) driven by repeated elements and novel gene families across ecological guilds.</title>
        <authorList>
            <consortium name="Lawrence Berkeley National Laboratory"/>
            <person name="Harder C.B."/>
            <person name="Miyauchi S."/>
            <person name="Viragh M."/>
            <person name="Kuo A."/>
            <person name="Thoen E."/>
            <person name="Andreopoulos B."/>
            <person name="Lu D."/>
            <person name="Skrede I."/>
            <person name="Drula E."/>
            <person name="Henrissat B."/>
            <person name="Morin E."/>
            <person name="Kohler A."/>
            <person name="Barry K."/>
            <person name="LaButti K."/>
            <person name="Morin E."/>
            <person name="Salamov A."/>
            <person name="Lipzen A."/>
            <person name="Mereny Z."/>
            <person name="Hegedus B."/>
            <person name="Baldrian P."/>
            <person name="Stursova M."/>
            <person name="Weitz H."/>
            <person name="Taylor A."/>
            <person name="Grigoriev I.V."/>
            <person name="Nagy L.G."/>
            <person name="Martin F."/>
            <person name="Kauserud H."/>
        </authorList>
    </citation>
    <scope>NUCLEOTIDE SEQUENCE</scope>
    <source>
        <strain evidence="1">CBHHK182m</strain>
    </source>
</reference>
<protein>
    <submittedName>
        <fullName evidence="1">Uncharacterized protein</fullName>
    </submittedName>
</protein>
<proteinExistence type="predicted"/>
<evidence type="ECO:0000313" key="2">
    <source>
        <dbReference type="Proteomes" id="UP001215598"/>
    </source>
</evidence>
<organism evidence="1 2">
    <name type="scientific">Mycena metata</name>
    <dbReference type="NCBI Taxonomy" id="1033252"/>
    <lineage>
        <taxon>Eukaryota</taxon>
        <taxon>Fungi</taxon>
        <taxon>Dikarya</taxon>
        <taxon>Basidiomycota</taxon>
        <taxon>Agaricomycotina</taxon>
        <taxon>Agaricomycetes</taxon>
        <taxon>Agaricomycetidae</taxon>
        <taxon>Agaricales</taxon>
        <taxon>Marasmiineae</taxon>
        <taxon>Mycenaceae</taxon>
        <taxon>Mycena</taxon>
    </lineage>
</organism>
<dbReference type="AlphaFoldDB" id="A0AAD7I6R0"/>
<dbReference type="EMBL" id="JARKIB010000126">
    <property type="protein sequence ID" value="KAJ7735495.1"/>
    <property type="molecule type" value="Genomic_DNA"/>
</dbReference>
<dbReference type="Proteomes" id="UP001215598">
    <property type="component" value="Unassembled WGS sequence"/>
</dbReference>
<evidence type="ECO:0000313" key="1">
    <source>
        <dbReference type="EMBL" id="KAJ7735495.1"/>
    </source>
</evidence>
<feature type="non-terminal residue" evidence="1">
    <location>
        <position position="122"/>
    </location>
</feature>